<organism evidence="1 2">
    <name type="scientific">Pectobacterium polonicum</name>
    <dbReference type="NCBI Taxonomy" id="2485124"/>
    <lineage>
        <taxon>Bacteria</taxon>
        <taxon>Pseudomonadati</taxon>
        <taxon>Pseudomonadota</taxon>
        <taxon>Gammaproteobacteria</taxon>
        <taxon>Enterobacterales</taxon>
        <taxon>Pectobacteriaceae</taxon>
        <taxon>Pectobacterium</taxon>
    </lineage>
</organism>
<name>A0ABV1PFV3_9GAMM</name>
<keyword evidence="2" id="KW-1185">Reference proteome</keyword>
<dbReference type="Proteomes" id="UP001463408">
    <property type="component" value="Unassembled WGS sequence"/>
</dbReference>
<evidence type="ECO:0000313" key="1">
    <source>
        <dbReference type="EMBL" id="MEQ9939962.1"/>
    </source>
</evidence>
<protein>
    <submittedName>
        <fullName evidence="1">Uncharacterized protein</fullName>
    </submittedName>
</protein>
<dbReference type="RefSeq" id="WP_273856544.1">
    <property type="nucleotide sequence ID" value="NZ_JAQRNC010000008.1"/>
</dbReference>
<gene>
    <name evidence="1" type="ORF">ABRQ07_20545</name>
</gene>
<evidence type="ECO:0000313" key="2">
    <source>
        <dbReference type="Proteomes" id="UP001463408"/>
    </source>
</evidence>
<accession>A0ABV1PFV3</accession>
<proteinExistence type="predicted"/>
<comment type="caution">
    <text evidence="1">The sequence shown here is derived from an EMBL/GenBank/DDBJ whole genome shotgun (WGS) entry which is preliminary data.</text>
</comment>
<sequence>MKPLLQIEKVSLNILMGLKEISISRSMVERIEKNVGLNLGSLKDGFNARKIERIKNMQLRSRLGGNDCFLGPGQNLPGGASEMVINPVPISTPAILRVNVL</sequence>
<reference evidence="1 2" key="1">
    <citation type="submission" date="2024-06" db="EMBL/GenBank/DDBJ databases">
        <title>Pangenomics to understand the prophage dynamics in the radiating lineages of P. brasiliense.</title>
        <authorList>
            <person name="Pardeshi L.A."/>
            <person name="Van Duivenbode I."/>
            <person name="Jonkheer E.M."/>
            <person name="Pel M.J.C."/>
            <person name="Kupczok A."/>
            <person name="De Ridder D."/>
            <person name="Smit S."/>
            <person name="Van Der Lee T.J."/>
        </authorList>
    </citation>
    <scope>NUCLEOTIDE SEQUENCE [LARGE SCALE GENOMIC DNA]</scope>
    <source>
        <strain evidence="1 2">PD 8607</strain>
    </source>
</reference>
<dbReference type="EMBL" id="JBEHEF010000031">
    <property type="protein sequence ID" value="MEQ9939962.1"/>
    <property type="molecule type" value="Genomic_DNA"/>
</dbReference>